<proteinExistence type="predicted"/>
<keyword evidence="2" id="KW-1185">Reference proteome</keyword>
<gene>
    <name evidence="1" type="ORF">PXEA_LOCUS15565</name>
</gene>
<sequence length="130" mass="14347">MGLVGVSKKGRDENRTTIQDLPWFRFVHLARPSLLWSRLSLKLFEMSTSLAPTAIDMGPLGASSVKALFNRYHWYEIHCLLAATSIVSTLTLAIPSSSGEDSLRICHLPCVNVVCPRIRQPGRKPCGGRA</sequence>
<name>A0A448WWU4_9PLAT</name>
<dbReference type="EMBL" id="CAAALY010054808">
    <property type="protein sequence ID" value="VEL22125.1"/>
    <property type="molecule type" value="Genomic_DNA"/>
</dbReference>
<organism evidence="1 2">
    <name type="scientific">Protopolystoma xenopodis</name>
    <dbReference type="NCBI Taxonomy" id="117903"/>
    <lineage>
        <taxon>Eukaryota</taxon>
        <taxon>Metazoa</taxon>
        <taxon>Spiralia</taxon>
        <taxon>Lophotrochozoa</taxon>
        <taxon>Platyhelminthes</taxon>
        <taxon>Monogenea</taxon>
        <taxon>Polyopisthocotylea</taxon>
        <taxon>Polystomatidea</taxon>
        <taxon>Polystomatidae</taxon>
        <taxon>Protopolystoma</taxon>
    </lineage>
</organism>
<evidence type="ECO:0000313" key="2">
    <source>
        <dbReference type="Proteomes" id="UP000784294"/>
    </source>
</evidence>
<accession>A0A448WWU4</accession>
<evidence type="ECO:0000313" key="1">
    <source>
        <dbReference type="EMBL" id="VEL22125.1"/>
    </source>
</evidence>
<dbReference type="AlphaFoldDB" id="A0A448WWU4"/>
<reference evidence="1" key="1">
    <citation type="submission" date="2018-11" db="EMBL/GenBank/DDBJ databases">
        <authorList>
            <consortium name="Pathogen Informatics"/>
        </authorList>
    </citation>
    <scope>NUCLEOTIDE SEQUENCE</scope>
</reference>
<comment type="caution">
    <text evidence="1">The sequence shown here is derived from an EMBL/GenBank/DDBJ whole genome shotgun (WGS) entry which is preliminary data.</text>
</comment>
<protein>
    <submittedName>
        <fullName evidence="1">Uncharacterized protein</fullName>
    </submittedName>
</protein>
<dbReference type="Proteomes" id="UP000784294">
    <property type="component" value="Unassembled WGS sequence"/>
</dbReference>